<organism evidence="2 3">
    <name type="scientific">Gallibacter intestinalis</name>
    <dbReference type="NCBI Taxonomy" id="2779356"/>
    <lineage>
        <taxon>Bacteria</taxon>
        <taxon>Bacillati</taxon>
        <taxon>Bacillota</taxon>
        <taxon>Clostridia</taxon>
        <taxon>Eubacteriales</taxon>
        <taxon>Eubacteriaceae</taxon>
        <taxon>Gallibacter</taxon>
    </lineage>
</organism>
<feature type="compositionally biased region" description="Acidic residues" evidence="1">
    <location>
        <begin position="362"/>
        <end position="399"/>
    </location>
</feature>
<comment type="caution">
    <text evidence="2">The sequence shown here is derived from an EMBL/GenBank/DDBJ whole genome shotgun (WGS) entry which is preliminary data.</text>
</comment>
<accession>A0ABR9QVG7</accession>
<sequence length="432" mass="50928">MNERTNLKEVTEYINRLLEEVINTNDFQTFDETLAVVASRSTITDTNNQVEFERFLLDLVISIERSTELNWFEKSGFFSVLLKNLKSCSEEALAIAKIYMVDHLVVPEHNCSTLQKEELDDYLSENSYDFLFERADNLKLLYISIHGFNEKFTSPLIRPIDIDFYFRHMFILDPNYAASEWDDLAQIYKNTSELNDNDKLYYKLIFQDIPSELKSCLDDDNYIKLVINYPELCKATAEQNPEHIPYIINQSLRKKLADDEDLGDYLEMIFADKFDRDKFNSYFKDYETNDALHREVYQPNLCTVIQFPPLDDEILASMGLNVTLDEFYYRYIEQLSTEDPSITIRVDIDDYLDFIASGNYISEDEDDDLDDDDEDDENEEDDEDDDDDFALDDYDDIWSENDFRHGNYNSIGRGDYWDSNGIHWDENDNILD</sequence>
<gene>
    <name evidence="2" type="ORF">INF20_00970</name>
</gene>
<keyword evidence="3" id="KW-1185">Reference proteome</keyword>
<name>A0ABR9QVG7_9FIRM</name>
<evidence type="ECO:0000313" key="2">
    <source>
        <dbReference type="EMBL" id="MBE5034862.1"/>
    </source>
</evidence>
<protein>
    <submittedName>
        <fullName evidence="2">Uncharacterized protein</fullName>
    </submittedName>
</protein>
<dbReference type="Proteomes" id="UP001516588">
    <property type="component" value="Unassembled WGS sequence"/>
</dbReference>
<reference evidence="2 3" key="1">
    <citation type="submission" date="2020-10" db="EMBL/GenBank/DDBJ databases">
        <title>ChiBAC.</title>
        <authorList>
            <person name="Zenner C."/>
            <person name="Hitch T.C.A."/>
            <person name="Clavel T."/>
        </authorList>
    </citation>
    <scope>NUCLEOTIDE SEQUENCE [LARGE SCALE GENOMIC DNA]</scope>
    <source>
        <strain evidence="2 3">DSM 108706</strain>
    </source>
</reference>
<feature type="region of interest" description="Disordered" evidence="1">
    <location>
        <begin position="362"/>
        <end position="432"/>
    </location>
</feature>
<dbReference type="EMBL" id="JADCKA010000001">
    <property type="protein sequence ID" value="MBE5034862.1"/>
    <property type="molecule type" value="Genomic_DNA"/>
</dbReference>
<proteinExistence type="predicted"/>
<evidence type="ECO:0000256" key="1">
    <source>
        <dbReference type="SAM" id="MobiDB-lite"/>
    </source>
</evidence>
<evidence type="ECO:0000313" key="3">
    <source>
        <dbReference type="Proteomes" id="UP001516588"/>
    </source>
</evidence>
<dbReference type="RefSeq" id="WP_226384525.1">
    <property type="nucleotide sequence ID" value="NZ_JADCKA010000001.1"/>
</dbReference>